<sequence>MTVLVTVLLVGLTVAVALLGVLVVGLLRSHAEILRSLHELGAGREDTAPRAAGPVDVPFGVRPGVLEPAGVTGAGAVDVSGETPDGDSVQFSVTAGPDTLLAFLSSGCLTCHGIWERFRDRTPLGLPAGTRLVVVTQGTERESATAVEKLAAPGLAVVMSTAVWEAYEVPGSPYFVLVDGTAGRVAGEGSATSWEQVERLVTEATGDRARDIAAHRHGHGEDTGDGAHREARADRELLAAGIAPGHPSLELTAEEVAELPRAQG</sequence>
<name>A0A2S6IV53_9ACTN</name>
<dbReference type="EMBL" id="PTJD01000002">
    <property type="protein sequence ID" value="PPK98069.1"/>
    <property type="molecule type" value="Genomic_DNA"/>
</dbReference>
<reference evidence="3 4" key="1">
    <citation type="submission" date="2018-02" db="EMBL/GenBank/DDBJ databases">
        <title>Genomic Encyclopedia of Archaeal and Bacterial Type Strains, Phase II (KMG-II): from individual species to whole genera.</title>
        <authorList>
            <person name="Goeker M."/>
        </authorList>
    </citation>
    <scope>NUCLEOTIDE SEQUENCE [LARGE SCALE GENOMIC DNA]</scope>
    <source>
        <strain evidence="3 4">DSM 22857</strain>
    </source>
</reference>
<keyword evidence="2" id="KW-0472">Membrane</keyword>
<feature type="compositionally biased region" description="Basic and acidic residues" evidence="1">
    <location>
        <begin position="215"/>
        <end position="237"/>
    </location>
</feature>
<accession>A0A2S6IV53</accession>
<dbReference type="OrthoDB" id="5189869at2"/>
<keyword evidence="4" id="KW-1185">Reference proteome</keyword>
<proteinExistence type="predicted"/>
<organism evidence="3 4">
    <name type="scientific">Kineococcus xinjiangensis</name>
    <dbReference type="NCBI Taxonomy" id="512762"/>
    <lineage>
        <taxon>Bacteria</taxon>
        <taxon>Bacillati</taxon>
        <taxon>Actinomycetota</taxon>
        <taxon>Actinomycetes</taxon>
        <taxon>Kineosporiales</taxon>
        <taxon>Kineosporiaceae</taxon>
        <taxon>Kineococcus</taxon>
    </lineage>
</organism>
<comment type="caution">
    <text evidence="3">The sequence shown here is derived from an EMBL/GenBank/DDBJ whole genome shotgun (WGS) entry which is preliminary data.</text>
</comment>
<keyword evidence="2" id="KW-1133">Transmembrane helix</keyword>
<evidence type="ECO:0008006" key="5">
    <source>
        <dbReference type="Google" id="ProtNLM"/>
    </source>
</evidence>
<dbReference type="RefSeq" id="WP_104431507.1">
    <property type="nucleotide sequence ID" value="NZ_PTJD01000002.1"/>
</dbReference>
<gene>
    <name evidence="3" type="ORF">CLV92_102222</name>
</gene>
<dbReference type="SUPFAM" id="SSF52833">
    <property type="entry name" value="Thioredoxin-like"/>
    <property type="match status" value="1"/>
</dbReference>
<evidence type="ECO:0000313" key="3">
    <source>
        <dbReference type="EMBL" id="PPK98069.1"/>
    </source>
</evidence>
<dbReference type="AlphaFoldDB" id="A0A2S6IV53"/>
<evidence type="ECO:0000256" key="1">
    <source>
        <dbReference type="SAM" id="MobiDB-lite"/>
    </source>
</evidence>
<feature type="transmembrane region" description="Helical" evidence="2">
    <location>
        <begin position="6"/>
        <end position="27"/>
    </location>
</feature>
<keyword evidence="2" id="KW-0812">Transmembrane</keyword>
<feature type="region of interest" description="Disordered" evidence="1">
    <location>
        <begin position="215"/>
        <end position="264"/>
    </location>
</feature>
<evidence type="ECO:0000256" key="2">
    <source>
        <dbReference type="SAM" id="Phobius"/>
    </source>
</evidence>
<protein>
    <recommendedName>
        <fullName evidence="5">Thioredoxin domain-containing protein</fullName>
    </recommendedName>
</protein>
<dbReference type="Gene3D" id="3.40.30.10">
    <property type="entry name" value="Glutaredoxin"/>
    <property type="match status" value="1"/>
</dbReference>
<dbReference type="InterPro" id="IPR036249">
    <property type="entry name" value="Thioredoxin-like_sf"/>
</dbReference>
<dbReference type="Proteomes" id="UP000239485">
    <property type="component" value="Unassembled WGS sequence"/>
</dbReference>
<evidence type="ECO:0000313" key="4">
    <source>
        <dbReference type="Proteomes" id="UP000239485"/>
    </source>
</evidence>